<dbReference type="InterPro" id="IPR047187">
    <property type="entry name" value="SF1_C_Upf1"/>
</dbReference>
<protein>
    <recommendedName>
        <fullName evidence="9">RZ-type domain-containing protein</fullName>
    </recommendedName>
</protein>
<dbReference type="SUPFAM" id="SSF52540">
    <property type="entry name" value="P-loop containing nucleoside triphosphate hydrolases"/>
    <property type="match status" value="1"/>
</dbReference>
<dbReference type="Pfam" id="PF20173">
    <property type="entry name" value="ZnF_RZ-type"/>
    <property type="match status" value="1"/>
</dbReference>
<reference evidence="10 11" key="1">
    <citation type="submission" date="2022-05" db="EMBL/GenBank/DDBJ databases">
        <authorList>
            <consortium name="Genoscope - CEA"/>
            <person name="William W."/>
        </authorList>
    </citation>
    <scope>NUCLEOTIDE SEQUENCE [LARGE SCALE GENOMIC DNA]</scope>
</reference>
<dbReference type="CDD" id="cd17936">
    <property type="entry name" value="EEXXEc_NFX1"/>
    <property type="match status" value="1"/>
</dbReference>
<evidence type="ECO:0000313" key="11">
    <source>
        <dbReference type="Proteomes" id="UP001159405"/>
    </source>
</evidence>
<feature type="region of interest" description="Disordered" evidence="8">
    <location>
        <begin position="1"/>
        <end position="26"/>
    </location>
</feature>
<feature type="region of interest" description="Disordered" evidence="8">
    <location>
        <begin position="479"/>
        <end position="521"/>
    </location>
</feature>
<dbReference type="InterPro" id="IPR046439">
    <property type="entry name" value="ZF_RZ_dom"/>
</dbReference>
<dbReference type="InterPro" id="IPR057373">
    <property type="entry name" value="ZNFX1"/>
</dbReference>
<evidence type="ECO:0000313" key="10">
    <source>
        <dbReference type="EMBL" id="CAH3174823.1"/>
    </source>
</evidence>
<dbReference type="InterPro" id="IPR027417">
    <property type="entry name" value="P-loop_NTPase"/>
</dbReference>
<dbReference type="Pfam" id="PF13087">
    <property type="entry name" value="AAA_12"/>
    <property type="match status" value="1"/>
</dbReference>
<dbReference type="Pfam" id="PF25396">
    <property type="entry name" value="ZNFX1"/>
    <property type="match status" value="1"/>
</dbReference>
<evidence type="ECO:0000256" key="7">
    <source>
        <dbReference type="SAM" id="Coils"/>
    </source>
</evidence>
<evidence type="ECO:0000256" key="8">
    <source>
        <dbReference type="SAM" id="MobiDB-lite"/>
    </source>
</evidence>
<dbReference type="InterPro" id="IPR045055">
    <property type="entry name" value="DNA2/NAM7-like"/>
</dbReference>
<dbReference type="PANTHER" id="PTHR10887">
    <property type="entry name" value="DNA2/NAM7 HELICASE FAMILY"/>
    <property type="match status" value="1"/>
</dbReference>
<dbReference type="InterPro" id="IPR041679">
    <property type="entry name" value="DNA2/NAM7-like_C"/>
</dbReference>
<evidence type="ECO:0000256" key="3">
    <source>
        <dbReference type="ARBA" id="ARBA00022723"/>
    </source>
</evidence>
<name>A0ABN8RAI3_9CNID</name>
<keyword evidence="7" id="KW-0175">Coiled coil</keyword>
<evidence type="ECO:0000259" key="9">
    <source>
        <dbReference type="PROSITE" id="PS51981"/>
    </source>
</evidence>
<keyword evidence="2" id="KW-0963">Cytoplasm</keyword>
<evidence type="ECO:0000256" key="6">
    <source>
        <dbReference type="ARBA" id="ARBA00022859"/>
    </source>
</evidence>
<feature type="domain" description="RZ-type" evidence="9">
    <location>
        <begin position="1743"/>
        <end position="1812"/>
    </location>
</feature>
<dbReference type="CDD" id="cd18808">
    <property type="entry name" value="SF1_C_Upf1"/>
    <property type="match status" value="1"/>
</dbReference>
<sequence length="1833" mass="210988">MSRNYRPPVKDLRSKISGRKRRSEDVLMIQEPKRRRTVHRKGKNNATRPIEFKELENICTNSAPEKCILELAGKAERFEALLASEEIRPDLLKLVISACRLLCSANNLMTENAEKLLRSPAVKKFMTGTVLSTFINEMPFSEICKDERERVTVLNDLAAIFLALLQRLGESIVHRLPLPQLSTSMDELKKRNLIEDASDLDKKIRQVNELKDQVIRRAKSAYDQESWNEPPQNFRELSVTPQLADLCFRPFLRENITDRKFRDLDHYLDVQFRLLREDFVIPLRDGIKHLTKGSNFLETNSASKVGRTNDVSEYHDVTVLYPVCSRKGLVYRIMFDLSHPKVRRVNWERSKRLKFGSLVCLSSDEFNTLVFATVENRDAKGLKVGELEVRFENVGMEEINQFIQQEEKFVMIESPAYFEAYRHVLEALKEIKPDEFPFQKHIVECCQDVGPPEYQVKKENSSAFTFNFADILVARTPANPENPVSYQHQEPPSPPVMVLDSSSREGQTESGNNEDRSTGMDVPMDQEIPSAEVKQEFNVYNWPDNESLGFNESQMRAFKMALTKKLAVIQGPPGTGKTYVGLKIARVLLQTASLWEDEEERSPILMVSYTNHALDQFLEGLLPVTKDIVRVGSRSRNNKLDVVSLKYLQRTIRRNRGVPDHIFRARIQAEWDTGKQREFFERSTMLLRALRTSIVSMKILGHQDYMLRAHHTQFSENTSTKLRSIDDTLLHWLEIERNQHKEEDHFDDLEEFSAPGYVFDDIPSDDKDLDGPTIQVEALSVEDAEDPQYVRKNLTNEEVMTEEDEMYVDDIYRLKTEDRWRLYKLWLQRVKVYHLKLFQARQVEYEQAFQREQEVSRMEEFDILRRARVIGMTTTCAARYRHILQKICPKIVLVEEAAEVLEAHIITSLTKGCEHLILIGDHQQLRPSPAVYELAKKYKLDVSLFERMVNVGVQCERLSVQHRMRPEIAALMKHIYDDLENHESVKKYEDIKGMKKNMFFISHNNLEMSCDQTHSHVNEHEARYLVALCHYLLQQGYRAHQITLLTTYMGQMFAIKDCLAEEDDETLRSVRLTTVDNFQGEENDIILLSLVRSNKSEKVGFIKSVNRACVALSRAKKGFYCIGNFAFLSKHSDIWNKIVADLKESGSIGDVLPLVCQIHHDEFTAERAEEFKVKAPDGGCQRPCQVRLRCGHTCRQLCHPRDTEHLEYCCVQPCSKKIKGCEHDCPNLCWEECERHCREPVMKKLPVCGHNAQVRCDTIPWMVKCKVRCEKSLSCGHQCQSYCGVPCTEKCQELVKRTDWPCGHGATTACSATQADCGVPCEDKLECGHKCSGTCGECRMGRVHKRCKLRCGRPLICSHVCTEFCRMPCPPCNKKCENYCVHNSCDKRCGDLCVPCSEKCAWECIHYKCSKKCGELCDRPICDEPCDKTLSCHHNCRGLMCEQECICTECMKNDDHDPITTIFFGTEQDEGARFLQLPDCKHIFEKKGLDSYMGISNDDTDVSDESHPGDSHADIMDDSQLIRLKSCPRCKTPIRKSLRYGNVSKQQLNDIEKVKEKLLGKKSELEGKKERLSDRHFNMRSMLEEPDWQKLKRSILKLNSEWMAAVLENKLTLLERFCDTRKKMKSILGKVSREVLSENNLQGQQFGDELCYLKMRFMSDGVTHRELRDINTEFSRLNLLLELCLLIHEIKSLALELEDSPRQMMTALREKLSSCKRIEDEKLDEMMNSLKAIRQSHPTLAPLTEEEKKVIVSAIGLSKGHWFKCPMGHIYAIGECGGAMERSTCPECGAVIGGANHRLEDGNELAPEMDGANHAAWSEQANLQNYENLRDIV</sequence>
<dbReference type="PROSITE" id="PS51981">
    <property type="entry name" value="ZF_RZ"/>
    <property type="match status" value="1"/>
</dbReference>
<comment type="caution">
    <text evidence="10">The sequence shown here is derived from an EMBL/GenBank/DDBJ whole genome shotgun (WGS) entry which is preliminary data.</text>
</comment>
<keyword evidence="4" id="KW-0863">Zinc-finger</keyword>
<keyword evidence="11" id="KW-1185">Reference proteome</keyword>
<feature type="coiled-coil region" evidence="7">
    <location>
        <begin position="1548"/>
        <end position="1575"/>
    </location>
</feature>
<dbReference type="PANTHER" id="PTHR10887:SF341">
    <property type="entry name" value="NFX1-TYPE ZINC FINGER-CONTAINING PROTEIN 1"/>
    <property type="match status" value="1"/>
</dbReference>
<comment type="subcellular location">
    <subcellularLocation>
        <location evidence="1">Cytoplasm</location>
    </subcellularLocation>
</comment>
<evidence type="ECO:0000256" key="4">
    <source>
        <dbReference type="ARBA" id="ARBA00022771"/>
    </source>
</evidence>
<dbReference type="Gene3D" id="3.40.50.300">
    <property type="entry name" value="P-loop containing nucleotide triphosphate hydrolases"/>
    <property type="match status" value="3"/>
</dbReference>
<evidence type="ECO:0000256" key="5">
    <source>
        <dbReference type="ARBA" id="ARBA00022833"/>
    </source>
</evidence>
<dbReference type="Pfam" id="PF13086">
    <property type="entry name" value="AAA_11"/>
    <property type="match status" value="1"/>
</dbReference>
<proteinExistence type="predicted"/>
<accession>A0ABN8RAI3</accession>
<feature type="compositionally biased region" description="Basic and acidic residues" evidence="8">
    <location>
        <begin position="502"/>
        <end position="518"/>
    </location>
</feature>
<gene>
    <name evidence="10" type="ORF">PLOB_00015536</name>
</gene>
<evidence type="ECO:0000256" key="2">
    <source>
        <dbReference type="ARBA" id="ARBA00022490"/>
    </source>
</evidence>
<keyword evidence="3" id="KW-0479">Metal-binding</keyword>
<organism evidence="10 11">
    <name type="scientific">Porites lobata</name>
    <dbReference type="NCBI Taxonomy" id="104759"/>
    <lineage>
        <taxon>Eukaryota</taxon>
        <taxon>Metazoa</taxon>
        <taxon>Cnidaria</taxon>
        <taxon>Anthozoa</taxon>
        <taxon>Hexacorallia</taxon>
        <taxon>Scleractinia</taxon>
        <taxon>Fungiina</taxon>
        <taxon>Poritidae</taxon>
        <taxon>Porites</taxon>
    </lineage>
</organism>
<keyword evidence="6" id="KW-0391">Immunity</keyword>
<dbReference type="Proteomes" id="UP001159405">
    <property type="component" value="Unassembled WGS sequence"/>
</dbReference>
<dbReference type="InterPro" id="IPR041677">
    <property type="entry name" value="DNA2/NAM7_AAA_11"/>
</dbReference>
<evidence type="ECO:0000256" key="1">
    <source>
        <dbReference type="ARBA" id="ARBA00004496"/>
    </source>
</evidence>
<dbReference type="EMBL" id="CALNXK010000194">
    <property type="protein sequence ID" value="CAH3174823.1"/>
    <property type="molecule type" value="Genomic_DNA"/>
</dbReference>
<keyword evidence="5" id="KW-0862">Zinc</keyword>